<keyword evidence="4" id="KW-0804">Transcription</keyword>
<dbReference type="Proteomes" id="UP000580043">
    <property type="component" value="Unassembled WGS sequence"/>
</dbReference>
<dbReference type="CDD" id="cd08422">
    <property type="entry name" value="PBP2_CrgA_like"/>
    <property type="match status" value="1"/>
</dbReference>
<dbReference type="PROSITE" id="PS50931">
    <property type="entry name" value="HTH_LYSR"/>
    <property type="match status" value="1"/>
</dbReference>
<gene>
    <name evidence="6" type="ORF">HHL15_10795</name>
</gene>
<dbReference type="GO" id="GO:0006351">
    <property type="term" value="P:DNA-templated transcription"/>
    <property type="evidence" value="ECO:0007669"/>
    <property type="project" value="TreeGrafter"/>
</dbReference>
<evidence type="ECO:0000256" key="3">
    <source>
        <dbReference type="ARBA" id="ARBA00023125"/>
    </source>
</evidence>
<accession>A0A848G1Z8</accession>
<evidence type="ECO:0000256" key="1">
    <source>
        <dbReference type="ARBA" id="ARBA00009437"/>
    </source>
</evidence>
<name>A0A848G1Z8_9RHOO</name>
<evidence type="ECO:0000256" key="2">
    <source>
        <dbReference type="ARBA" id="ARBA00023015"/>
    </source>
</evidence>
<dbReference type="EMBL" id="JABBGA010000007">
    <property type="protein sequence ID" value="NML26228.1"/>
    <property type="molecule type" value="Genomic_DNA"/>
</dbReference>
<reference evidence="6 7" key="1">
    <citation type="submission" date="2020-04" db="EMBL/GenBank/DDBJ databases">
        <title>Zoogloea sp. G-4-1-14 isolated from soil.</title>
        <authorList>
            <person name="Dahal R.H."/>
        </authorList>
    </citation>
    <scope>NUCLEOTIDE SEQUENCE [LARGE SCALE GENOMIC DNA]</scope>
    <source>
        <strain evidence="6 7">G-4-1-14</strain>
    </source>
</reference>
<dbReference type="Pfam" id="PF03466">
    <property type="entry name" value="LysR_substrate"/>
    <property type="match status" value="1"/>
</dbReference>
<keyword evidence="2" id="KW-0805">Transcription regulation</keyword>
<dbReference type="AlphaFoldDB" id="A0A848G1Z8"/>
<evidence type="ECO:0000313" key="6">
    <source>
        <dbReference type="EMBL" id="NML26228.1"/>
    </source>
</evidence>
<evidence type="ECO:0000313" key="7">
    <source>
        <dbReference type="Proteomes" id="UP000580043"/>
    </source>
</evidence>
<feature type="domain" description="HTH lysR-type" evidence="5">
    <location>
        <begin position="1"/>
        <end position="59"/>
    </location>
</feature>
<dbReference type="SUPFAM" id="SSF46785">
    <property type="entry name" value="Winged helix' DNA-binding domain"/>
    <property type="match status" value="1"/>
</dbReference>
<dbReference type="SUPFAM" id="SSF53850">
    <property type="entry name" value="Periplasmic binding protein-like II"/>
    <property type="match status" value="1"/>
</dbReference>
<dbReference type="FunFam" id="1.10.10.10:FF:000001">
    <property type="entry name" value="LysR family transcriptional regulator"/>
    <property type="match status" value="1"/>
</dbReference>
<keyword evidence="3" id="KW-0238">DNA-binding</keyword>
<dbReference type="InterPro" id="IPR005119">
    <property type="entry name" value="LysR_subst-bd"/>
</dbReference>
<dbReference type="PANTHER" id="PTHR30537">
    <property type="entry name" value="HTH-TYPE TRANSCRIPTIONAL REGULATOR"/>
    <property type="match status" value="1"/>
</dbReference>
<dbReference type="GO" id="GO:0003700">
    <property type="term" value="F:DNA-binding transcription factor activity"/>
    <property type="evidence" value="ECO:0007669"/>
    <property type="project" value="InterPro"/>
</dbReference>
<organism evidence="6 7">
    <name type="scientific">Zoogloea dura</name>
    <dbReference type="NCBI Taxonomy" id="2728840"/>
    <lineage>
        <taxon>Bacteria</taxon>
        <taxon>Pseudomonadati</taxon>
        <taxon>Pseudomonadota</taxon>
        <taxon>Betaproteobacteria</taxon>
        <taxon>Rhodocyclales</taxon>
        <taxon>Zoogloeaceae</taxon>
        <taxon>Zoogloea</taxon>
    </lineage>
</organism>
<proteinExistence type="inferred from homology"/>
<keyword evidence="7" id="KW-1185">Reference proteome</keyword>
<dbReference type="RefSeq" id="WP_169145769.1">
    <property type="nucleotide sequence ID" value="NZ_JABBGA010000007.1"/>
</dbReference>
<dbReference type="InterPro" id="IPR036390">
    <property type="entry name" value="WH_DNA-bd_sf"/>
</dbReference>
<comment type="similarity">
    <text evidence="1">Belongs to the LysR transcriptional regulatory family.</text>
</comment>
<dbReference type="InterPro" id="IPR036388">
    <property type="entry name" value="WH-like_DNA-bd_sf"/>
</dbReference>
<dbReference type="InterPro" id="IPR058163">
    <property type="entry name" value="LysR-type_TF_proteobact-type"/>
</dbReference>
<evidence type="ECO:0000259" key="5">
    <source>
        <dbReference type="PROSITE" id="PS50931"/>
    </source>
</evidence>
<evidence type="ECO:0000256" key="4">
    <source>
        <dbReference type="ARBA" id="ARBA00023163"/>
    </source>
</evidence>
<dbReference type="Gene3D" id="3.40.190.290">
    <property type="match status" value="1"/>
</dbReference>
<dbReference type="GO" id="GO:0043565">
    <property type="term" value="F:sequence-specific DNA binding"/>
    <property type="evidence" value="ECO:0007669"/>
    <property type="project" value="TreeGrafter"/>
</dbReference>
<protein>
    <submittedName>
        <fullName evidence="6">LysR family transcriptional regulator</fullName>
    </submittedName>
</protein>
<dbReference type="Pfam" id="PF00126">
    <property type="entry name" value="HTH_1"/>
    <property type="match status" value="1"/>
</dbReference>
<comment type="caution">
    <text evidence="6">The sequence shown here is derived from an EMBL/GenBank/DDBJ whole genome shotgun (WGS) entry which is preliminary data.</text>
</comment>
<sequence>MGWLGDWDCFVKVVAEGSMAAAARRLDCSRAQVSKQIGELERRFGVRLFERSTRRLVLTPAGEVFHGHALQALEVVEGAEVAVRNVGAEARGLLRISTTVIFGRECIAPLIPRVLARHPGLEVELLLSDARVDLGDGGIDLALRLLQTPPEDLVARPLLELRRFICAAPSYLAAHGRPRVPADLLEHACFSYMLHDGRVWHLLDRDGREHNVPVRGRFQSDSMGCILDAVREGHGIAILPHYLCAADLAAGRLLVVLEDYAPQVYVASTLYACYLPSRAQAPKLKVFLDALEAEFKPLPPWERLG</sequence>
<dbReference type="InterPro" id="IPR000847">
    <property type="entry name" value="LysR_HTH_N"/>
</dbReference>
<dbReference type="PANTHER" id="PTHR30537:SF5">
    <property type="entry name" value="HTH-TYPE TRANSCRIPTIONAL ACTIVATOR TTDR-RELATED"/>
    <property type="match status" value="1"/>
</dbReference>
<dbReference type="Gene3D" id="1.10.10.10">
    <property type="entry name" value="Winged helix-like DNA-binding domain superfamily/Winged helix DNA-binding domain"/>
    <property type="match status" value="1"/>
</dbReference>